<gene>
    <name evidence="3" type="ORF">IC229_24585</name>
</gene>
<feature type="signal peptide" evidence="2">
    <location>
        <begin position="1"/>
        <end position="18"/>
    </location>
</feature>
<accession>A0A926Y0W1</accession>
<feature type="compositionally biased region" description="Polar residues" evidence="1">
    <location>
        <begin position="270"/>
        <end position="280"/>
    </location>
</feature>
<evidence type="ECO:0000313" key="3">
    <source>
        <dbReference type="EMBL" id="MBD2703846.1"/>
    </source>
</evidence>
<organism evidence="3 4">
    <name type="scientific">Spirosoma profusum</name>
    <dbReference type="NCBI Taxonomy" id="2771354"/>
    <lineage>
        <taxon>Bacteria</taxon>
        <taxon>Pseudomonadati</taxon>
        <taxon>Bacteroidota</taxon>
        <taxon>Cytophagia</taxon>
        <taxon>Cytophagales</taxon>
        <taxon>Cytophagaceae</taxon>
        <taxon>Spirosoma</taxon>
    </lineage>
</organism>
<keyword evidence="4" id="KW-1185">Reference proteome</keyword>
<reference evidence="3" key="1">
    <citation type="submission" date="2020-09" db="EMBL/GenBank/DDBJ databases">
        <authorList>
            <person name="Kim M.K."/>
        </authorList>
    </citation>
    <scope>NUCLEOTIDE SEQUENCE</scope>
    <source>
        <strain evidence="3">BT702</strain>
    </source>
</reference>
<dbReference type="Pfam" id="PF13644">
    <property type="entry name" value="DKNYY"/>
    <property type="match status" value="2"/>
</dbReference>
<comment type="caution">
    <text evidence="3">The sequence shown here is derived from an EMBL/GenBank/DDBJ whole genome shotgun (WGS) entry which is preliminary data.</text>
</comment>
<dbReference type="EMBL" id="JACWZY010000025">
    <property type="protein sequence ID" value="MBD2703846.1"/>
    <property type="molecule type" value="Genomic_DNA"/>
</dbReference>
<feature type="chain" id="PRO_5036768968" evidence="2">
    <location>
        <begin position="19"/>
        <end position="280"/>
    </location>
</feature>
<evidence type="ECO:0000256" key="2">
    <source>
        <dbReference type="SAM" id="SignalP"/>
    </source>
</evidence>
<evidence type="ECO:0000313" key="4">
    <source>
        <dbReference type="Proteomes" id="UP000598820"/>
    </source>
</evidence>
<keyword evidence="2" id="KW-0732">Signal</keyword>
<feature type="region of interest" description="Disordered" evidence="1">
    <location>
        <begin position="257"/>
        <end position="280"/>
    </location>
</feature>
<sequence>MKILFRKLVAYSPLAAIAALLFGCSESARSGYRIEDGEVVLYTGFPANRSVVKEANVATFKAINKVYSKDEKQVFYRGQPIAKADPATFEYLAGDYSKDRANGYFQEKRISTDGHHFDIVPNPAETSSNVTAEGIAYARDSRYVYRSTEIVKGADPATFKVVPMFNGNYLTHDRRYIYFHDRPIEGANGQSFRKIAELTFTDGRSVWGLELGKDTYWNRMTDVDITSLKSAGSYYALDKNHVYLGNDQLPDADPDTFEETGYLTGKDKNATYQSRNRSAN</sequence>
<proteinExistence type="predicted"/>
<protein>
    <submittedName>
        <fullName evidence="3">DKNYY domain-containing protein</fullName>
    </submittedName>
</protein>
<evidence type="ECO:0000256" key="1">
    <source>
        <dbReference type="SAM" id="MobiDB-lite"/>
    </source>
</evidence>
<dbReference type="Proteomes" id="UP000598820">
    <property type="component" value="Unassembled WGS sequence"/>
</dbReference>
<dbReference type="PROSITE" id="PS51257">
    <property type="entry name" value="PROKAR_LIPOPROTEIN"/>
    <property type="match status" value="1"/>
</dbReference>
<dbReference type="InterPro" id="IPR027375">
    <property type="entry name" value="DKNYY"/>
</dbReference>
<dbReference type="RefSeq" id="WP_190889897.1">
    <property type="nucleotide sequence ID" value="NZ_JACWZY010000025.1"/>
</dbReference>
<name>A0A926Y0W1_9BACT</name>
<dbReference type="AlphaFoldDB" id="A0A926Y0W1"/>